<evidence type="ECO:0000259" key="2">
    <source>
        <dbReference type="Pfam" id="PF23559"/>
    </source>
</evidence>
<evidence type="ECO:0000259" key="3">
    <source>
        <dbReference type="Pfam" id="PF23598"/>
    </source>
</evidence>
<dbReference type="SUPFAM" id="SSF52047">
    <property type="entry name" value="RNI-like"/>
    <property type="match status" value="1"/>
</dbReference>
<gene>
    <name evidence="4" type="ORF">DEO72_LG10g3526</name>
</gene>
<dbReference type="PANTHER" id="PTHR47186:SF45">
    <property type="entry name" value="DISEASE RESISTANCE RPP13-LIKE PROTEIN 1"/>
    <property type="match status" value="1"/>
</dbReference>
<organism evidence="4 5">
    <name type="scientific">Vigna unguiculata</name>
    <name type="common">Cowpea</name>
    <dbReference type="NCBI Taxonomy" id="3917"/>
    <lineage>
        <taxon>Eukaryota</taxon>
        <taxon>Viridiplantae</taxon>
        <taxon>Streptophyta</taxon>
        <taxon>Embryophyta</taxon>
        <taxon>Tracheophyta</taxon>
        <taxon>Spermatophyta</taxon>
        <taxon>Magnoliopsida</taxon>
        <taxon>eudicotyledons</taxon>
        <taxon>Gunneridae</taxon>
        <taxon>Pentapetalae</taxon>
        <taxon>rosids</taxon>
        <taxon>fabids</taxon>
        <taxon>Fabales</taxon>
        <taxon>Fabaceae</taxon>
        <taxon>Papilionoideae</taxon>
        <taxon>50 kb inversion clade</taxon>
        <taxon>NPAAA clade</taxon>
        <taxon>indigoferoid/millettioid clade</taxon>
        <taxon>Phaseoleae</taxon>
        <taxon>Vigna</taxon>
    </lineage>
</organism>
<dbReference type="Proteomes" id="UP000501690">
    <property type="component" value="Linkage Group LG10"/>
</dbReference>
<dbReference type="Gene3D" id="3.80.10.10">
    <property type="entry name" value="Ribonuclease Inhibitor"/>
    <property type="match status" value="1"/>
</dbReference>
<sequence length="564" mass="65152">MSIRTNKMKAVAVLMKQLTTARRKFDESGRDESFDGELEKLRSVLNKIKDVFMEVKKKEEKLLDTLAEVYDHLRRLNRRKLHEDMHSICESIRDSALMLLPTLVFDDSSKDEDHKGGKISHSSEELVQPHHQNNWTVEDYYLLHDRFKRCLWSLLIFPVNAVIRKRNAINLWIGEGLIGNTYNKTAEKEGEDVIDDLLKCNMIVRCDNGKGPFVNRFRILPGDPRGVLNLIRDLENIKSSPSPLQLDIKNVTVGRFDAKDHTLRNIFNIGASYLNFRPQWATELRNLEVLQLGRWQDSALHHIEVGSQEFLKDLRYLEELKYLSLRGISRIFELPSSIAELEKLLILDVKACHNLERLPDDISSMKSLTHLIMSECWLLEGMPKGIENLSNLEVLKGFLISTPEKTPCRISDLVNLRKLRRLSIRIGSEAQIRDGEFENLKYFSALEHLKISWSVSDPKYGYIRVILPPSLIKLHLECFPGNSFVDCFMPGSYDSGLSELNITGGKLESMNPSMLLWKVKILRLKYLKQLHVNMDDLKACFPGLKYVQIKQTSNVSYIERELNF</sequence>
<dbReference type="InterPro" id="IPR055414">
    <property type="entry name" value="LRR_R13L4/SHOC2-like"/>
</dbReference>
<protein>
    <submittedName>
        <fullName evidence="4">Disease resistance protein RPM1</fullName>
    </submittedName>
</protein>
<dbReference type="Pfam" id="PF23559">
    <property type="entry name" value="WHD_DRP"/>
    <property type="match status" value="1"/>
</dbReference>
<dbReference type="AlphaFoldDB" id="A0A4D6NI06"/>
<evidence type="ECO:0000256" key="1">
    <source>
        <dbReference type="ARBA" id="ARBA00022737"/>
    </source>
</evidence>
<feature type="domain" description="Disease resistance protein winged helix" evidence="2">
    <location>
        <begin position="156"/>
        <end position="208"/>
    </location>
</feature>
<dbReference type="InterPro" id="IPR058922">
    <property type="entry name" value="WHD_DRP"/>
</dbReference>
<dbReference type="InterPro" id="IPR032675">
    <property type="entry name" value="LRR_dom_sf"/>
</dbReference>
<dbReference type="EMBL" id="CP039354">
    <property type="protein sequence ID" value="QCE12284.1"/>
    <property type="molecule type" value="Genomic_DNA"/>
</dbReference>
<accession>A0A4D6NI06</accession>
<keyword evidence="1" id="KW-0677">Repeat</keyword>
<name>A0A4D6NI06_VIGUN</name>
<reference evidence="4 5" key="1">
    <citation type="submission" date="2019-04" db="EMBL/GenBank/DDBJ databases">
        <title>An improved genome assembly and genetic linkage map for asparagus bean, Vigna unguiculata ssp. sesquipedialis.</title>
        <authorList>
            <person name="Xia Q."/>
            <person name="Zhang R."/>
            <person name="Dong Y."/>
        </authorList>
    </citation>
    <scope>NUCLEOTIDE SEQUENCE [LARGE SCALE GENOMIC DNA]</scope>
    <source>
        <tissue evidence="4">Leaf</tissue>
    </source>
</reference>
<dbReference type="PANTHER" id="PTHR47186">
    <property type="entry name" value="LEUCINE-RICH REPEAT-CONTAINING PROTEIN 57"/>
    <property type="match status" value="1"/>
</dbReference>
<keyword evidence="5" id="KW-1185">Reference proteome</keyword>
<evidence type="ECO:0000313" key="4">
    <source>
        <dbReference type="EMBL" id="QCE12284.1"/>
    </source>
</evidence>
<feature type="domain" description="Disease resistance R13L4/SHOC-2-like LRR" evidence="3">
    <location>
        <begin position="285"/>
        <end position="550"/>
    </location>
</feature>
<evidence type="ECO:0000313" key="5">
    <source>
        <dbReference type="Proteomes" id="UP000501690"/>
    </source>
</evidence>
<dbReference type="Pfam" id="PF23598">
    <property type="entry name" value="LRR_14"/>
    <property type="match status" value="1"/>
</dbReference>
<proteinExistence type="predicted"/>